<dbReference type="GO" id="GO:0016491">
    <property type="term" value="F:oxidoreductase activity"/>
    <property type="evidence" value="ECO:0007669"/>
    <property type="project" value="UniProtKB-KW"/>
</dbReference>
<dbReference type="InterPro" id="IPR002347">
    <property type="entry name" value="SDR_fam"/>
</dbReference>
<dbReference type="Proteomes" id="UP001153709">
    <property type="component" value="Chromosome 1"/>
</dbReference>
<evidence type="ECO:0000256" key="1">
    <source>
        <dbReference type="ARBA" id="ARBA00023002"/>
    </source>
</evidence>
<dbReference type="Pfam" id="PF00106">
    <property type="entry name" value="adh_short"/>
    <property type="match status" value="1"/>
</dbReference>
<accession>A0A9N9SPP7</accession>
<name>A0A9N9SPP7_DIABA</name>
<protein>
    <submittedName>
        <fullName evidence="3">Uncharacterized protein</fullName>
    </submittedName>
</protein>
<sequence length="339" mass="38557">MLLLVLLSILGCIVSILVLFVFLLWLYVHFEYVACTSDVCLVGKTALVTGGSKGIGYDIVLQLASRGCKVIIASRTIDEKLRQQIIWGTNNPNIVLEHVNMSSFKSVRLLASRLQKSESKLDILINNAGIPQCLEIPTEDGLNETMQVNHFSAFLLTHLLVDLLKKSEDARVIFTGSFLSYFHTMTRRSISDFKIQNSPFRTFDYPNSKFCNIITADLFAVKLKRWNITCNSYQPGIVKTEIFNKAEKNVRSLFDVLLFYSTIYLYAKFGVKTRVTSQGAVQIVTAREFEKVTGNFVGRYFHNVRPRAAYDTAFCEAIWKASEEMVKLNPEEKLDYSYK</sequence>
<evidence type="ECO:0000313" key="3">
    <source>
        <dbReference type="EMBL" id="CAG9826778.1"/>
    </source>
</evidence>
<proteinExistence type="predicted"/>
<dbReference type="AlphaFoldDB" id="A0A9N9SPP7"/>
<keyword evidence="2" id="KW-0472">Membrane</keyword>
<dbReference type="SUPFAM" id="SSF51735">
    <property type="entry name" value="NAD(P)-binding Rossmann-fold domains"/>
    <property type="match status" value="1"/>
</dbReference>
<dbReference type="InterPro" id="IPR036291">
    <property type="entry name" value="NAD(P)-bd_dom_sf"/>
</dbReference>
<keyword evidence="4" id="KW-1185">Reference proteome</keyword>
<dbReference type="PANTHER" id="PTHR43157:SF31">
    <property type="entry name" value="PHOSPHATIDYLINOSITOL-GLYCAN BIOSYNTHESIS CLASS F PROTEIN"/>
    <property type="match status" value="1"/>
</dbReference>
<dbReference type="EMBL" id="OU898276">
    <property type="protein sequence ID" value="CAG9826778.1"/>
    <property type="molecule type" value="Genomic_DNA"/>
</dbReference>
<evidence type="ECO:0000256" key="2">
    <source>
        <dbReference type="SAM" id="Phobius"/>
    </source>
</evidence>
<dbReference type="OrthoDB" id="191139at2759"/>
<evidence type="ECO:0000313" key="4">
    <source>
        <dbReference type="Proteomes" id="UP001153709"/>
    </source>
</evidence>
<feature type="transmembrane region" description="Helical" evidence="2">
    <location>
        <begin position="6"/>
        <end position="28"/>
    </location>
</feature>
<keyword evidence="2" id="KW-0812">Transmembrane</keyword>
<dbReference type="Gene3D" id="3.40.50.720">
    <property type="entry name" value="NAD(P)-binding Rossmann-like Domain"/>
    <property type="match status" value="1"/>
</dbReference>
<keyword evidence="2" id="KW-1133">Transmembrane helix</keyword>
<keyword evidence="1" id="KW-0560">Oxidoreductase</keyword>
<organism evidence="3 4">
    <name type="scientific">Diabrotica balteata</name>
    <name type="common">Banded cucumber beetle</name>
    <dbReference type="NCBI Taxonomy" id="107213"/>
    <lineage>
        <taxon>Eukaryota</taxon>
        <taxon>Metazoa</taxon>
        <taxon>Ecdysozoa</taxon>
        <taxon>Arthropoda</taxon>
        <taxon>Hexapoda</taxon>
        <taxon>Insecta</taxon>
        <taxon>Pterygota</taxon>
        <taxon>Neoptera</taxon>
        <taxon>Endopterygota</taxon>
        <taxon>Coleoptera</taxon>
        <taxon>Polyphaga</taxon>
        <taxon>Cucujiformia</taxon>
        <taxon>Chrysomeloidea</taxon>
        <taxon>Chrysomelidae</taxon>
        <taxon>Galerucinae</taxon>
        <taxon>Diabroticina</taxon>
        <taxon>Diabroticites</taxon>
        <taxon>Diabrotica</taxon>
    </lineage>
</organism>
<dbReference type="PANTHER" id="PTHR43157">
    <property type="entry name" value="PHOSPHATIDYLINOSITOL-GLYCAN BIOSYNTHESIS CLASS F PROTEIN-RELATED"/>
    <property type="match status" value="1"/>
</dbReference>
<dbReference type="PRINTS" id="PR00081">
    <property type="entry name" value="GDHRDH"/>
</dbReference>
<reference evidence="3" key="1">
    <citation type="submission" date="2022-01" db="EMBL/GenBank/DDBJ databases">
        <authorList>
            <person name="King R."/>
        </authorList>
    </citation>
    <scope>NUCLEOTIDE SEQUENCE</scope>
</reference>
<gene>
    <name evidence="3" type="ORF">DIABBA_LOCUS862</name>
</gene>